<sequence length="453" mass="52328">MKSDKQQQQRPPTSNPNPFNSQMYLHRLIIYFLFFSSGLVIGISVSFYIKNLPPIYFFRKQFSIIQSPLSPPPPPPPPQNLPPPPPLLPVQDFPPPQLRIQDFPRTQLPIDQLSTSLPAGRGSDGIIWDGSGIDSDDQLKKGVRIGLRDYVKPPNPMHDMEDEELLWRASMVPKIPTFPFKYTPKIAFMYLTRGYLPLAPLWEKFFQGNQGLYSIYVHALPSFNGTVSEESVFRGRRIPGKAVEWGKVNMVEAERRLLANALLDISNERFILLSESCIPLFNFSTVYSYVMDSDTTFVEAYDLLGPVGRGRYNQRMKPVIKLEQWLKGSQWFELDRHLAIEVISDRRYFPVFKKYCKPPCYSDEHYLPTFVSMKFGRKNANRTLTWVDWTKGGPHPTRFVRTDVSPELLIRMRTGRQCLYNGKRTNVCNLFARKFLPSTLSRLLLFSTKVLNF</sequence>
<reference evidence="1 2" key="1">
    <citation type="journal article" date="2021" name="Hortic Res">
        <title>High-quality reference genome and annotation aids understanding of berry development for evergreen blueberry (Vaccinium darrowii).</title>
        <authorList>
            <person name="Yu J."/>
            <person name="Hulse-Kemp A.M."/>
            <person name="Babiker E."/>
            <person name="Staton M."/>
        </authorList>
    </citation>
    <scope>NUCLEOTIDE SEQUENCE [LARGE SCALE GENOMIC DNA]</scope>
    <source>
        <strain evidence="2">cv. NJ 8807/NJ 8810</strain>
        <tissue evidence="1">Young leaf</tissue>
    </source>
</reference>
<keyword evidence="2" id="KW-1185">Reference proteome</keyword>
<organism evidence="1 2">
    <name type="scientific">Vaccinium darrowii</name>
    <dbReference type="NCBI Taxonomy" id="229202"/>
    <lineage>
        <taxon>Eukaryota</taxon>
        <taxon>Viridiplantae</taxon>
        <taxon>Streptophyta</taxon>
        <taxon>Embryophyta</taxon>
        <taxon>Tracheophyta</taxon>
        <taxon>Spermatophyta</taxon>
        <taxon>Magnoliopsida</taxon>
        <taxon>eudicotyledons</taxon>
        <taxon>Gunneridae</taxon>
        <taxon>Pentapetalae</taxon>
        <taxon>asterids</taxon>
        <taxon>Ericales</taxon>
        <taxon>Ericaceae</taxon>
        <taxon>Vaccinioideae</taxon>
        <taxon>Vaccinieae</taxon>
        <taxon>Vaccinium</taxon>
    </lineage>
</organism>
<protein>
    <submittedName>
        <fullName evidence="1">Uncharacterized protein</fullName>
    </submittedName>
</protein>
<name>A0ACB7YER8_9ERIC</name>
<proteinExistence type="predicted"/>
<gene>
    <name evidence="1" type="ORF">Vadar_015121</name>
</gene>
<comment type="caution">
    <text evidence="1">The sequence shown here is derived from an EMBL/GenBank/DDBJ whole genome shotgun (WGS) entry which is preliminary data.</text>
</comment>
<dbReference type="Proteomes" id="UP000828048">
    <property type="component" value="Chromosome 8"/>
</dbReference>
<accession>A0ACB7YER8</accession>
<evidence type="ECO:0000313" key="1">
    <source>
        <dbReference type="EMBL" id="KAH7851668.1"/>
    </source>
</evidence>
<evidence type="ECO:0000313" key="2">
    <source>
        <dbReference type="Proteomes" id="UP000828048"/>
    </source>
</evidence>
<dbReference type="EMBL" id="CM037158">
    <property type="protein sequence ID" value="KAH7851668.1"/>
    <property type="molecule type" value="Genomic_DNA"/>
</dbReference>